<dbReference type="SUPFAM" id="SSF53335">
    <property type="entry name" value="S-adenosyl-L-methionine-dependent methyltransferases"/>
    <property type="match status" value="1"/>
</dbReference>
<keyword evidence="5" id="KW-1185">Reference proteome</keyword>
<dbReference type="CDD" id="cd02440">
    <property type="entry name" value="AdoMet_MTases"/>
    <property type="match status" value="1"/>
</dbReference>
<evidence type="ECO:0000256" key="2">
    <source>
        <dbReference type="ARBA" id="ARBA00022603"/>
    </source>
</evidence>
<evidence type="ECO:0000313" key="5">
    <source>
        <dbReference type="Proteomes" id="UP000660262"/>
    </source>
</evidence>
<dbReference type="InterPro" id="IPR029063">
    <property type="entry name" value="SAM-dependent_MTases_sf"/>
</dbReference>
<protein>
    <submittedName>
        <fullName evidence="4">Uncharacterized protein</fullName>
    </submittedName>
</protein>
<dbReference type="GO" id="GO:0008168">
    <property type="term" value="F:methyltransferase activity"/>
    <property type="evidence" value="ECO:0007669"/>
    <property type="project" value="UniProtKB-KW"/>
</dbReference>
<evidence type="ECO:0000256" key="1">
    <source>
        <dbReference type="ARBA" id="ARBA00008361"/>
    </source>
</evidence>
<dbReference type="GO" id="GO:0032259">
    <property type="term" value="P:methylation"/>
    <property type="evidence" value="ECO:0007669"/>
    <property type="project" value="UniProtKB-KW"/>
</dbReference>
<dbReference type="PANTHER" id="PTHR12176">
    <property type="entry name" value="SAM-DEPENDENT METHYLTRANSFERASE SUPERFAMILY PROTEIN"/>
    <property type="match status" value="1"/>
</dbReference>
<comment type="caution">
    <text evidence="4">The sequence shown here is derived from an EMBL/GenBank/DDBJ whole genome shotgun (WGS) entry which is preliminary data.</text>
</comment>
<evidence type="ECO:0000256" key="3">
    <source>
        <dbReference type="ARBA" id="ARBA00022679"/>
    </source>
</evidence>
<proteinExistence type="inferred from homology"/>
<reference evidence="4" key="1">
    <citation type="submission" date="2020-10" db="EMBL/GenBank/DDBJ databases">
        <title>Unveiling of a novel bifunctional photoreceptor, Dualchrome1, isolated from a cosmopolitan green alga.</title>
        <authorList>
            <person name="Suzuki S."/>
            <person name="Kawachi M."/>
        </authorList>
    </citation>
    <scope>NUCLEOTIDE SEQUENCE</scope>
    <source>
        <strain evidence="4">NIES 2893</strain>
    </source>
</reference>
<dbReference type="AlphaFoldDB" id="A0A830H734"/>
<dbReference type="InterPro" id="IPR051419">
    <property type="entry name" value="Lys/N-term_MeTrsfase_sf"/>
</dbReference>
<accession>A0A830H734</accession>
<comment type="similarity">
    <text evidence="1">Belongs to the methyltransferase superfamily.</text>
</comment>
<gene>
    <name evidence="4" type="ORF">PPROV_000121500</name>
</gene>
<sequence>MSSALTHAGTSPLHTPARRPCSAEPAFLDAIVELPCDTYRAIAATDPFTSSVPLIERLMRPRKARQLWWYATDEYTLVDPKRKQMRERFRSNSVAFPSSGDVILREYTHNGALELAMGNGGAVQSVHFANDAFTGAILWMPYLRSMLSAAGALTDRKTPWRVLNLGLGSGCLAGYVAENCADHVISVEIDAAVVAAAQTGGLRCVVMDNAEDAFAANARRDEDDSKRACVVVADANAVVTGTKSPGNFDVIFFDCFDGSGDVATLATESFLLQLLNERWLAPGGCVICNTPNGMRGSPERHAYLGFGAAMVRACKASKSDFTPLTFAIPMQPQNNVLVAAPGRPNEWSLSRVQANAGSFADRSLPKGASHVDAASCVTDAYALDVDDVKGELVESLLL</sequence>
<dbReference type="Proteomes" id="UP000660262">
    <property type="component" value="Unassembled WGS sequence"/>
</dbReference>
<dbReference type="EMBL" id="BNJQ01000003">
    <property type="protein sequence ID" value="GHP02458.1"/>
    <property type="molecule type" value="Genomic_DNA"/>
</dbReference>
<dbReference type="PANTHER" id="PTHR12176:SF59">
    <property type="entry name" value="METHYLTRANSFERASE DOMAIN-CONTAINING PROTEIN-RELATED"/>
    <property type="match status" value="1"/>
</dbReference>
<evidence type="ECO:0000313" key="4">
    <source>
        <dbReference type="EMBL" id="GHP02458.1"/>
    </source>
</evidence>
<dbReference type="Gene3D" id="3.40.50.150">
    <property type="entry name" value="Vaccinia Virus protein VP39"/>
    <property type="match status" value="1"/>
</dbReference>
<keyword evidence="3" id="KW-0808">Transferase</keyword>
<name>A0A830H734_9CHLO</name>
<keyword evidence="2" id="KW-0489">Methyltransferase</keyword>
<organism evidence="4 5">
    <name type="scientific">Pycnococcus provasolii</name>
    <dbReference type="NCBI Taxonomy" id="41880"/>
    <lineage>
        <taxon>Eukaryota</taxon>
        <taxon>Viridiplantae</taxon>
        <taxon>Chlorophyta</taxon>
        <taxon>Pseudoscourfieldiophyceae</taxon>
        <taxon>Pseudoscourfieldiales</taxon>
        <taxon>Pycnococcaceae</taxon>
        <taxon>Pycnococcus</taxon>
    </lineage>
</organism>